<keyword evidence="2" id="KW-0472">Membrane</keyword>
<dbReference type="PANTHER" id="PTHR48125">
    <property type="entry name" value="LP07818P1"/>
    <property type="match status" value="1"/>
</dbReference>
<feature type="compositionally biased region" description="Low complexity" evidence="1">
    <location>
        <begin position="931"/>
        <end position="941"/>
    </location>
</feature>
<dbReference type="AlphaFoldDB" id="A0A8H7NTX3"/>
<dbReference type="EMBL" id="JADOXO010000507">
    <property type="protein sequence ID" value="KAF9803479.1"/>
    <property type="molecule type" value="Genomic_DNA"/>
</dbReference>
<feature type="compositionally biased region" description="Pro residues" evidence="1">
    <location>
        <begin position="1007"/>
        <end position="1020"/>
    </location>
</feature>
<feature type="compositionally biased region" description="Low complexity" evidence="1">
    <location>
        <begin position="351"/>
        <end position="367"/>
    </location>
</feature>
<dbReference type="Proteomes" id="UP000639403">
    <property type="component" value="Unassembled WGS sequence"/>
</dbReference>
<feature type="compositionally biased region" description="Acidic residues" evidence="1">
    <location>
        <begin position="990"/>
        <end position="1001"/>
    </location>
</feature>
<feature type="region of interest" description="Disordered" evidence="1">
    <location>
        <begin position="530"/>
        <end position="552"/>
    </location>
</feature>
<feature type="transmembrane region" description="Helical" evidence="2">
    <location>
        <begin position="156"/>
        <end position="177"/>
    </location>
</feature>
<feature type="compositionally biased region" description="Low complexity" evidence="1">
    <location>
        <begin position="397"/>
        <end position="418"/>
    </location>
</feature>
<reference evidence="3" key="1">
    <citation type="submission" date="2020-11" db="EMBL/GenBank/DDBJ databases">
        <authorList>
            <person name="Koelle M."/>
            <person name="Horta M.A.C."/>
            <person name="Nowrousian M."/>
            <person name="Ohm R.A."/>
            <person name="Benz P."/>
            <person name="Pilgard A."/>
        </authorList>
    </citation>
    <scope>NUCLEOTIDE SEQUENCE</scope>
    <source>
        <strain evidence="3">FPRL280</strain>
    </source>
</reference>
<feature type="compositionally biased region" description="Basic and acidic residues" evidence="1">
    <location>
        <begin position="530"/>
        <end position="551"/>
    </location>
</feature>
<keyword evidence="2" id="KW-1133">Transmembrane helix</keyword>
<feature type="compositionally biased region" description="Polar residues" evidence="1">
    <location>
        <begin position="339"/>
        <end position="350"/>
    </location>
</feature>
<feature type="region of interest" description="Disordered" evidence="1">
    <location>
        <begin position="1091"/>
        <end position="1157"/>
    </location>
</feature>
<gene>
    <name evidence="3" type="ORF">IEO21_09675</name>
</gene>
<keyword evidence="2" id="KW-0812">Transmembrane</keyword>
<feature type="transmembrane region" description="Helical" evidence="2">
    <location>
        <begin position="269"/>
        <end position="287"/>
    </location>
</feature>
<feature type="region of interest" description="Disordered" evidence="1">
    <location>
        <begin position="394"/>
        <end position="426"/>
    </location>
</feature>
<protein>
    <submittedName>
        <fullName evidence="3">Uncharacterized protein</fullName>
    </submittedName>
</protein>
<feature type="compositionally biased region" description="Low complexity" evidence="1">
    <location>
        <begin position="978"/>
        <end position="989"/>
    </location>
</feature>
<evidence type="ECO:0000313" key="3">
    <source>
        <dbReference type="EMBL" id="KAF9803479.1"/>
    </source>
</evidence>
<reference evidence="3" key="2">
    <citation type="journal article" name="Front. Microbiol.">
        <title>Degradative Capacity of Two Strains of Rhodonia placenta: From Phenotype to Genotype.</title>
        <authorList>
            <person name="Kolle M."/>
            <person name="Horta M.A.C."/>
            <person name="Nowrousian M."/>
            <person name="Ohm R.A."/>
            <person name="Benz J.P."/>
            <person name="Pilgard A."/>
        </authorList>
    </citation>
    <scope>NUCLEOTIDE SEQUENCE</scope>
    <source>
        <strain evidence="3">FPRL280</strain>
    </source>
</reference>
<feature type="region of interest" description="Disordered" evidence="1">
    <location>
        <begin position="973"/>
        <end position="1060"/>
    </location>
</feature>
<feature type="region of interest" description="Disordered" evidence="1">
    <location>
        <begin position="704"/>
        <end position="732"/>
    </location>
</feature>
<name>A0A8H7NTX3_9APHY</name>
<evidence type="ECO:0000313" key="4">
    <source>
        <dbReference type="Proteomes" id="UP000639403"/>
    </source>
</evidence>
<comment type="caution">
    <text evidence="3">The sequence shown here is derived from an EMBL/GenBank/DDBJ whole genome shotgun (WGS) entry which is preliminary data.</text>
</comment>
<organism evidence="3 4">
    <name type="scientific">Rhodonia placenta</name>
    <dbReference type="NCBI Taxonomy" id="104341"/>
    <lineage>
        <taxon>Eukaryota</taxon>
        <taxon>Fungi</taxon>
        <taxon>Dikarya</taxon>
        <taxon>Basidiomycota</taxon>
        <taxon>Agaricomycotina</taxon>
        <taxon>Agaricomycetes</taxon>
        <taxon>Polyporales</taxon>
        <taxon>Adustoporiaceae</taxon>
        <taxon>Rhodonia</taxon>
    </lineage>
</organism>
<feature type="region of interest" description="Disordered" evidence="1">
    <location>
        <begin position="330"/>
        <end position="367"/>
    </location>
</feature>
<feature type="compositionally biased region" description="Polar residues" evidence="1">
    <location>
        <begin position="1134"/>
        <end position="1157"/>
    </location>
</feature>
<feature type="region of interest" description="Disordered" evidence="1">
    <location>
        <begin position="649"/>
        <end position="671"/>
    </location>
</feature>
<feature type="compositionally biased region" description="Pro residues" evidence="1">
    <location>
        <begin position="948"/>
        <end position="958"/>
    </location>
</feature>
<feature type="region of interest" description="Disordered" evidence="1">
    <location>
        <begin position="931"/>
        <end position="959"/>
    </location>
</feature>
<evidence type="ECO:0000256" key="1">
    <source>
        <dbReference type="SAM" id="MobiDB-lite"/>
    </source>
</evidence>
<sequence length="1157" mass="126785">MLWLQIASQIGIGIFTFLVQMQMPNNLYLPQIVGQFIDAAAPNLVYIAEEVVLSFRSSRSSLPAPPTRTSLPPSPITVSCKNIIPWTPTALAVASQPPALVTPVAAPSSVHTTSVSTIEYAFSDKMNWPKDASDSTHHFCPAYLASIAPACHLRPLHLVAVVMAFTMVWGVCALVRFCRSRRRVRKIASQNGLQRYTQSNIVAKLPEIIHGGAPTQSRMSSLDCEGASSAVSCASADWDSFSTTLPPSPSEPTGCDVCNSIEAQGVSYWLGHTVLVCLATLLINVLARRFTPGDAAAYTLAVPMMLWKDHPTPHSCSRFEREDISDLNIPQPSAIHETPAQSPEPSTDGASVQSGPPSSSSSQDTTSLSSFAAALVSQDAPDALDRPQQHIGAHLLPASSPAGPSSPPSASSKSPEPSHLVAPMPETDTSARTMLACERYTKMCAKAVETIKHKSARLDQLRPALVSEREELEAFVEQEVQRAKELQATCQRHCAQLTEAYAETQARRDALSGQLETLKSTRMRLGLERDRARKEQEQRTRKRVQAEKERAVIQAKRMPAEQKRVEVGQMRVQAITDPMELEEQPKALEKECALRKAESRWDQEVRARHLRDQEAQTDEERICKHVAQTDHAERRDAHMDRGDLRELGMATDRTEGAREQDVQTDPADHLRDNEMQTDQELPSEDHGDVLHDVHGEEHLDPEQIDQASGEGEEQAEIDDCHPRNAQDSQGEETIEQAGQVQCVKQVQCVEQVESVAQVEFVEEVMRSLHHEQAYYNESSNCGLDGLPPALLVSLWKDKKPVQQAGQVQCIEQAQLVEEVMQSLHHEQAYYNKSSNCGLDGLPPTLLASLWKDKKPVQQAGKVQCVEQVHLVEQAEHIAQVERVGHSEHVGQGEHVGQVQRVEHPIATILHQPVSSTAGAFNLQQIVPLMQHEQPQHSESSSRGFTFDCPPPRQRPPPVSSWLDAYVQASRSQAVAHTSAPAPASDCASASDDEPALEDEPASVDAPPAEPQPSSPNPPTVPATEPVRPSPSADPNAALKAFWARLPPPQAQDVPSMQVDDVQPQAGHVDMNAMQQPSGTYQFGFNNPRYEVVVHQSNTQASSDESDRPAAPLPSRARRLRPTLSLPSRSRRLQGQRSTAQSLPLGSTAEQPPSNGLD</sequence>
<proteinExistence type="predicted"/>
<dbReference type="PANTHER" id="PTHR48125:SF12">
    <property type="entry name" value="AT HOOK TRANSCRIPTION FACTOR FAMILY-RELATED"/>
    <property type="match status" value="1"/>
</dbReference>
<accession>A0A8H7NTX3</accession>
<evidence type="ECO:0000256" key="2">
    <source>
        <dbReference type="SAM" id="Phobius"/>
    </source>
</evidence>